<dbReference type="Proteomes" id="UP000031737">
    <property type="component" value="Unassembled WGS sequence"/>
</dbReference>
<dbReference type="AlphaFoldDB" id="A0A061J7Q0"/>
<comment type="caution">
    <text evidence="2">The sequence shown here is derived from an EMBL/GenBank/DDBJ whole genome shotgun (WGS) entry which is preliminary data.</text>
</comment>
<organism evidence="2 3">
    <name type="scientific">Trypanosoma rangeli SC58</name>
    <dbReference type="NCBI Taxonomy" id="429131"/>
    <lineage>
        <taxon>Eukaryota</taxon>
        <taxon>Discoba</taxon>
        <taxon>Euglenozoa</taxon>
        <taxon>Kinetoplastea</taxon>
        <taxon>Metakinetoplastina</taxon>
        <taxon>Trypanosomatida</taxon>
        <taxon>Trypanosomatidae</taxon>
        <taxon>Trypanosoma</taxon>
        <taxon>Herpetosoma</taxon>
    </lineage>
</organism>
<reference evidence="2 3" key="1">
    <citation type="submission" date="2013-07" db="EMBL/GenBank/DDBJ databases">
        <authorList>
            <person name="Stoco P.H."/>
            <person name="Wagner G."/>
            <person name="Gerber A."/>
            <person name="Zaha A."/>
            <person name="Thompson C."/>
            <person name="Bartholomeu D.C."/>
            <person name="Luckemeyer D.D."/>
            <person name="Bahia D."/>
            <person name="Loreto E."/>
            <person name="Prestes E.B."/>
            <person name="Lima F.M."/>
            <person name="Rodrigues-Luiz G."/>
            <person name="Vallejo G.A."/>
            <person name="Filho J.F."/>
            <person name="Monteiro K.M."/>
            <person name="Tyler K.M."/>
            <person name="de Almeida L.G."/>
            <person name="Ortiz M.F."/>
            <person name="Siervo M.A."/>
            <person name="de Moraes M.H."/>
            <person name="Cunha O.L."/>
            <person name="Mendonca-Neto R."/>
            <person name="Silva R."/>
            <person name="Teixeira S.M."/>
            <person name="Murta S.M."/>
            <person name="Sincero T.C."/>
            <person name="Mendes T.A."/>
            <person name="Urmenyi T.P."/>
            <person name="Silva V.G."/>
            <person name="da Rocha W.D."/>
            <person name="Andersson B."/>
            <person name="Romanha A.J."/>
            <person name="Steindel M."/>
            <person name="de Vasconcelos A.T."/>
            <person name="Grisard E.C."/>
        </authorList>
    </citation>
    <scope>NUCLEOTIDE SEQUENCE [LARGE SCALE GENOMIC DNA]</scope>
    <source>
        <strain evidence="2 3">SC58</strain>
    </source>
</reference>
<proteinExistence type="predicted"/>
<sequence>MRYLSVSSPGSFSVGVGASGELHGFTVQLLENSRGRLRARSLTLGKAAVAILRVGALDDMLQCMGESKRGENASAAASPFSPCQHARIYRYPLQDAEEDDAHAEASNTLVVVVGSDDGYSAATLLRVAALVGELCLFLNIDPRRGGPNAPVLKQTLLYLESRLGLHDVSLLCQTTERLVRPAIIATGFASPDAGGLLDDLARQSFLQDAAGCQPPSYIAVLLGHKLVLETTPRWSEEATRAGGVERVSLLDSDRYLAYLVTCAFFSAPLQYSCYDVSPRERRLRKLERRLRRFGIHRHNVSRQAARRVIQTYTEALRQETVGEYFRALFFEAAYDELLELMTGRNAARGTDEAAAEGRPRVARNEYHHVDMDFGAIEGRTFQLDNICFRNSDVVGAMQLRWIPAGAALPQGSGDTADEGPLLDTCPCGYGVCLLYLPPQRVREEGQRRPRSPTMTNRRALSQLTRDILGSVETSFNCVQWLLSPPVESYEIPGLIHFVAVDRRRNKGVVASFHRMMHEQPENVQSAVETLRRLVALNISRSHALLQAGYSEGLWGHLGMQFFYCVCNLHGAAAMEAPPPSHAPPTPHTTRRKKSFFFFGGESTPPVPPAAAATAMSSSSPPQPAPLEGYGASTGATESLLGSLNARGGLPAAVLPHLVLRPMLLPDFTCDAPTGDRVVEVYAVFVGTMSPAEVCEEVEKLLRSRVLPSWNTH</sequence>
<evidence type="ECO:0000313" key="3">
    <source>
        <dbReference type="Proteomes" id="UP000031737"/>
    </source>
</evidence>
<dbReference type="OrthoDB" id="247056at2759"/>
<dbReference type="VEuPathDB" id="TriTrypDB:TRSC58_01350"/>
<evidence type="ECO:0000256" key="1">
    <source>
        <dbReference type="SAM" id="MobiDB-lite"/>
    </source>
</evidence>
<name>A0A061J7Q0_TRYRA</name>
<dbReference type="EMBL" id="AUPL01001350">
    <property type="protein sequence ID" value="ESL10909.1"/>
    <property type="molecule type" value="Genomic_DNA"/>
</dbReference>
<evidence type="ECO:0000313" key="2">
    <source>
        <dbReference type="EMBL" id="ESL10909.1"/>
    </source>
</evidence>
<feature type="compositionally biased region" description="Low complexity" evidence="1">
    <location>
        <begin position="609"/>
        <end position="619"/>
    </location>
</feature>
<protein>
    <submittedName>
        <fullName evidence="2">Uncharacterized protein</fullName>
    </submittedName>
</protein>
<gene>
    <name evidence="2" type="ORF">TRSC58_01350</name>
</gene>
<accession>A0A061J7Q0</accession>
<feature type="region of interest" description="Disordered" evidence="1">
    <location>
        <begin position="606"/>
        <end position="631"/>
    </location>
</feature>
<keyword evidence="3" id="KW-1185">Reference proteome</keyword>